<feature type="region of interest" description="Disordered" evidence="1">
    <location>
        <begin position="75"/>
        <end position="102"/>
    </location>
</feature>
<dbReference type="Pfam" id="PF13843">
    <property type="entry name" value="DDE_Tnp_1_7"/>
    <property type="match status" value="1"/>
</dbReference>
<organism evidence="4 5">
    <name type="scientific">Eumeta variegata</name>
    <name type="common">Bagworm moth</name>
    <name type="synonym">Eumeta japonica</name>
    <dbReference type="NCBI Taxonomy" id="151549"/>
    <lineage>
        <taxon>Eukaryota</taxon>
        <taxon>Metazoa</taxon>
        <taxon>Ecdysozoa</taxon>
        <taxon>Arthropoda</taxon>
        <taxon>Hexapoda</taxon>
        <taxon>Insecta</taxon>
        <taxon>Pterygota</taxon>
        <taxon>Neoptera</taxon>
        <taxon>Endopterygota</taxon>
        <taxon>Lepidoptera</taxon>
        <taxon>Glossata</taxon>
        <taxon>Ditrysia</taxon>
        <taxon>Tineoidea</taxon>
        <taxon>Psychidae</taxon>
        <taxon>Oiketicinae</taxon>
        <taxon>Eumeta</taxon>
    </lineage>
</organism>
<proteinExistence type="predicted"/>
<reference evidence="4 5" key="1">
    <citation type="journal article" date="2019" name="Commun. Biol.">
        <title>The bagworm genome reveals a unique fibroin gene that provides high tensile strength.</title>
        <authorList>
            <person name="Kono N."/>
            <person name="Nakamura H."/>
            <person name="Ohtoshi R."/>
            <person name="Tomita M."/>
            <person name="Numata K."/>
            <person name="Arakawa K."/>
        </authorList>
    </citation>
    <scope>NUCLEOTIDE SEQUENCE [LARGE SCALE GENOMIC DNA]</scope>
</reference>
<sequence length="348" mass="39213">MVTRSLNDEILTTLQMQKGGEEYIDGNYSDLEPDEIIKDFRELSSSNSWNSDDDEPLSNLKTSMQHLLRVKEVPTRQSYKSDRKNEDIDVGPGNIRPSFIQGDQTNTATLPEMVDFCYKTKEGADTFDRLCHRYSVSRKTRRWPLCLFFGLLNAVGVNFMTLPTFSTAIYKETFPNRRGFLKTLALNLITPWLEVRSNWPTLHSNVQQIINAILKEIMSLDSPTPVLPNQGRCADTGSSSGRKGAVNIKRFSHKSGRQPHPPHIPRLTASVSESFGGPHPLHKPTPTALSPLSLHQISCYDDDKPNARYYGMLRSDGRRGGRMERVGRGEVEEKSLIAECATRTRADA</sequence>
<accession>A0A4C1SR90</accession>
<feature type="transmembrane region" description="Helical" evidence="2">
    <location>
        <begin position="143"/>
        <end position="162"/>
    </location>
</feature>
<evidence type="ECO:0000256" key="2">
    <source>
        <dbReference type="SAM" id="Phobius"/>
    </source>
</evidence>
<evidence type="ECO:0000259" key="3">
    <source>
        <dbReference type="Pfam" id="PF13843"/>
    </source>
</evidence>
<dbReference type="AlphaFoldDB" id="A0A4C1SR90"/>
<dbReference type="Proteomes" id="UP000299102">
    <property type="component" value="Unassembled WGS sequence"/>
</dbReference>
<keyword evidence="2" id="KW-0812">Transmembrane</keyword>
<keyword evidence="2" id="KW-1133">Transmembrane helix</keyword>
<keyword evidence="2" id="KW-0472">Membrane</keyword>
<dbReference type="EMBL" id="BGZK01000014">
    <property type="protein sequence ID" value="GBP04505.1"/>
    <property type="molecule type" value="Genomic_DNA"/>
</dbReference>
<evidence type="ECO:0000313" key="5">
    <source>
        <dbReference type="Proteomes" id="UP000299102"/>
    </source>
</evidence>
<gene>
    <name evidence="4" type="ORF">EVAR_3881_1</name>
</gene>
<name>A0A4C1SR90_EUMVA</name>
<feature type="domain" description="PiggyBac transposable element-derived protein" evidence="3">
    <location>
        <begin position="107"/>
        <end position="158"/>
    </location>
</feature>
<feature type="compositionally biased region" description="Basic and acidic residues" evidence="1">
    <location>
        <begin position="75"/>
        <end position="87"/>
    </location>
</feature>
<comment type="caution">
    <text evidence="4">The sequence shown here is derived from an EMBL/GenBank/DDBJ whole genome shotgun (WGS) entry which is preliminary data.</text>
</comment>
<keyword evidence="5" id="KW-1185">Reference proteome</keyword>
<protein>
    <recommendedName>
        <fullName evidence="3">PiggyBac transposable element-derived protein domain-containing protein</fullName>
    </recommendedName>
</protein>
<dbReference type="InterPro" id="IPR029526">
    <property type="entry name" value="PGBD"/>
</dbReference>
<evidence type="ECO:0000256" key="1">
    <source>
        <dbReference type="SAM" id="MobiDB-lite"/>
    </source>
</evidence>
<dbReference type="OrthoDB" id="8191541at2759"/>
<evidence type="ECO:0000313" key="4">
    <source>
        <dbReference type="EMBL" id="GBP04505.1"/>
    </source>
</evidence>
<dbReference type="STRING" id="151549.A0A4C1SR90"/>